<evidence type="ECO:0000313" key="2">
    <source>
        <dbReference type="EMBL" id="KAK7023687.1"/>
    </source>
</evidence>
<protein>
    <submittedName>
        <fullName evidence="2">Uncharacterized protein</fullName>
    </submittedName>
</protein>
<accession>A0AAW0BC23</accession>
<evidence type="ECO:0000256" key="1">
    <source>
        <dbReference type="SAM" id="MobiDB-lite"/>
    </source>
</evidence>
<feature type="compositionally biased region" description="Low complexity" evidence="1">
    <location>
        <begin position="27"/>
        <end position="37"/>
    </location>
</feature>
<feature type="compositionally biased region" description="Polar residues" evidence="1">
    <location>
        <begin position="1"/>
        <end position="13"/>
    </location>
</feature>
<feature type="region of interest" description="Disordered" evidence="1">
    <location>
        <begin position="1"/>
        <end position="82"/>
    </location>
</feature>
<organism evidence="2 3">
    <name type="scientific">Paramarasmius palmivorus</name>
    <dbReference type="NCBI Taxonomy" id="297713"/>
    <lineage>
        <taxon>Eukaryota</taxon>
        <taxon>Fungi</taxon>
        <taxon>Dikarya</taxon>
        <taxon>Basidiomycota</taxon>
        <taxon>Agaricomycotina</taxon>
        <taxon>Agaricomycetes</taxon>
        <taxon>Agaricomycetidae</taxon>
        <taxon>Agaricales</taxon>
        <taxon>Marasmiineae</taxon>
        <taxon>Marasmiaceae</taxon>
        <taxon>Paramarasmius</taxon>
    </lineage>
</organism>
<dbReference type="AlphaFoldDB" id="A0AAW0BC23"/>
<dbReference type="Proteomes" id="UP001383192">
    <property type="component" value="Unassembled WGS sequence"/>
</dbReference>
<keyword evidence="3" id="KW-1185">Reference proteome</keyword>
<feature type="compositionally biased region" description="Polar residues" evidence="1">
    <location>
        <begin position="64"/>
        <end position="75"/>
    </location>
</feature>
<gene>
    <name evidence="2" type="ORF">VNI00_016570</name>
</gene>
<evidence type="ECO:0000313" key="3">
    <source>
        <dbReference type="Proteomes" id="UP001383192"/>
    </source>
</evidence>
<comment type="caution">
    <text evidence="2">The sequence shown here is derived from an EMBL/GenBank/DDBJ whole genome shotgun (WGS) entry which is preliminary data.</text>
</comment>
<proteinExistence type="predicted"/>
<reference evidence="2 3" key="1">
    <citation type="submission" date="2024-01" db="EMBL/GenBank/DDBJ databases">
        <title>A draft genome for a cacao thread blight-causing isolate of Paramarasmius palmivorus.</title>
        <authorList>
            <person name="Baruah I.K."/>
            <person name="Bukari Y."/>
            <person name="Amoako-Attah I."/>
            <person name="Meinhardt L.W."/>
            <person name="Bailey B.A."/>
            <person name="Cohen S.P."/>
        </authorList>
    </citation>
    <scope>NUCLEOTIDE SEQUENCE [LARGE SCALE GENOMIC DNA]</scope>
    <source>
        <strain evidence="2 3">GH-12</strain>
    </source>
</reference>
<name>A0AAW0BC23_9AGAR</name>
<sequence>MSATRLYTEQSTISTPLPPDHSDDDSTPSSPRSFTSTLEVADSDCVTSPEGSLKNRQLEPETPLTETFNTAPSSPVETEVETEVERERKSLKLNRLDLEPFGVYNGRLRAREIRKGDSFLYMNIGSDEAEAEDSEILTLADALTRLRPRSQSPPPTIKIFEREA</sequence>
<dbReference type="EMBL" id="JAYKXP010000132">
    <property type="protein sequence ID" value="KAK7023687.1"/>
    <property type="molecule type" value="Genomic_DNA"/>
</dbReference>